<dbReference type="RefSeq" id="WP_338536455.1">
    <property type="nucleotide sequence ID" value="NZ_AP028654.1"/>
</dbReference>
<proteinExistence type="predicted"/>
<dbReference type="InterPro" id="IPR004843">
    <property type="entry name" value="Calcineurin-like_PHP"/>
</dbReference>
<dbReference type="Pfam" id="PF00149">
    <property type="entry name" value="Metallophos"/>
    <property type="match status" value="1"/>
</dbReference>
<dbReference type="KEGG" id="hprf:HLPR_04430"/>
<accession>A0AAU9EC24</accession>
<evidence type="ECO:0000313" key="2">
    <source>
        <dbReference type="EMBL" id="BEP28112.1"/>
    </source>
</evidence>
<organism evidence="2 3">
    <name type="scientific">Helicovermis profundi</name>
    <dbReference type="NCBI Taxonomy" id="3065157"/>
    <lineage>
        <taxon>Bacteria</taxon>
        <taxon>Bacillati</taxon>
        <taxon>Bacillota</taxon>
        <taxon>Clostridia</taxon>
        <taxon>Helicovermis</taxon>
    </lineage>
</organism>
<dbReference type="Gene3D" id="3.60.21.10">
    <property type="match status" value="1"/>
</dbReference>
<dbReference type="SUPFAM" id="SSF56300">
    <property type="entry name" value="Metallo-dependent phosphatases"/>
    <property type="match status" value="1"/>
</dbReference>
<dbReference type="InterPro" id="IPR029052">
    <property type="entry name" value="Metallo-depent_PP-like"/>
</dbReference>
<dbReference type="EMBL" id="AP028654">
    <property type="protein sequence ID" value="BEP28112.1"/>
    <property type="molecule type" value="Genomic_DNA"/>
</dbReference>
<sequence>MALYAIGDLHLSFSESKPMDIFGENWNDYENKIKKNWLEKISDEDTILIPGDISWAIKFSGAMIDLEWIDKLPGKKIIIKGNHDYWWTSLKKMIGKFETIDFLHNKYFVYKDYAICGSRGWNSPSKTNFTESDLKIYKREIIRLKISLDSAIKDGYSKFIVMMHYPPTNDLKETSEFTSLFEKYGVEKVIYGHLHTEASFFSSIQGDVNGVEYILVSSDYLKFDPKKVL</sequence>
<dbReference type="GO" id="GO:0016787">
    <property type="term" value="F:hydrolase activity"/>
    <property type="evidence" value="ECO:0007669"/>
    <property type="project" value="InterPro"/>
</dbReference>
<dbReference type="PANTHER" id="PTHR31302:SF22">
    <property type="entry name" value="PHOSPHOESTERASE"/>
    <property type="match status" value="1"/>
</dbReference>
<dbReference type="InterPro" id="IPR014578">
    <property type="entry name" value="Pesterase_CT488"/>
</dbReference>
<evidence type="ECO:0000259" key="1">
    <source>
        <dbReference type="Pfam" id="PF00149"/>
    </source>
</evidence>
<name>A0AAU9EC24_9FIRM</name>
<evidence type="ECO:0000313" key="3">
    <source>
        <dbReference type="Proteomes" id="UP001321786"/>
    </source>
</evidence>
<dbReference type="Proteomes" id="UP001321786">
    <property type="component" value="Chromosome"/>
</dbReference>
<feature type="domain" description="Calcineurin-like phosphoesterase" evidence="1">
    <location>
        <begin position="3"/>
        <end position="196"/>
    </location>
</feature>
<reference evidence="2 3" key="1">
    <citation type="submission" date="2023-08" db="EMBL/GenBank/DDBJ databases">
        <title>Helicovermis profunda gen. nov., sp. nov., a novel mesophilic, fermentative bacterium within the Bacillota from a deep-sea hydrothermal vent chimney.</title>
        <authorList>
            <person name="Miyazaki U."/>
            <person name="Mizutani D."/>
            <person name="Hashimoto Y."/>
            <person name="Tame A."/>
            <person name="Sawayama S."/>
            <person name="Miyazaki J."/>
            <person name="Takai K."/>
            <person name="Nakagawa S."/>
        </authorList>
    </citation>
    <scope>NUCLEOTIDE SEQUENCE [LARGE SCALE GENOMIC DNA]</scope>
    <source>
        <strain evidence="2 3">S502</strain>
    </source>
</reference>
<gene>
    <name evidence="2" type="ORF">HLPR_04430</name>
</gene>
<keyword evidence="3" id="KW-1185">Reference proteome</keyword>
<dbReference type="PIRSF" id="PIRSF033094">
    <property type="entry name" value="Pesterase_CT488"/>
    <property type="match status" value="1"/>
</dbReference>
<dbReference type="AlphaFoldDB" id="A0AAU9EC24"/>
<protein>
    <submittedName>
        <fullName evidence="2">Metallophosphoesterase</fullName>
    </submittedName>
</protein>
<dbReference type="PANTHER" id="PTHR31302">
    <property type="entry name" value="TRANSMEMBRANE PROTEIN WITH METALLOPHOSPHOESTERASE DOMAIN-RELATED"/>
    <property type="match status" value="1"/>
</dbReference>
<dbReference type="InterPro" id="IPR051158">
    <property type="entry name" value="Metallophosphoesterase_sf"/>
</dbReference>